<gene>
    <name evidence="1" type="ORF">Tcan_02241</name>
</gene>
<dbReference type="Proteomes" id="UP000031036">
    <property type="component" value="Unassembled WGS sequence"/>
</dbReference>
<protein>
    <submittedName>
        <fullName evidence="1">Uncharacterized protein</fullName>
    </submittedName>
</protein>
<accession>A0A0B2UQF2</accession>
<evidence type="ECO:0000313" key="1">
    <source>
        <dbReference type="EMBL" id="KHN71469.1"/>
    </source>
</evidence>
<comment type="caution">
    <text evidence="1">The sequence shown here is derived from an EMBL/GenBank/DDBJ whole genome shotgun (WGS) entry which is preliminary data.</text>
</comment>
<evidence type="ECO:0000313" key="2">
    <source>
        <dbReference type="Proteomes" id="UP000031036"/>
    </source>
</evidence>
<dbReference type="STRING" id="6265.A0A0B2UQF2"/>
<sequence length="70" mass="7393">MRKLSSVREAVALGADFAGCPITVEWATKGSTDEGGVVPDEMRNPSERVTPAALLASCPLEESDEEGDNE</sequence>
<organism evidence="1 2">
    <name type="scientific">Toxocara canis</name>
    <name type="common">Canine roundworm</name>
    <dbReference type="NCBI Taxonomy" id="6265"/>
    <lineage>
        <taxon>Eukaryota</taxon>
        <taxon>Metazoa</taxon>
        <taxon>Ecdysozoa</taxon>
        <taxon>Nematoda</taxon>
        <taxon>Chromadorea</taxon>
        <taxon>Rhabditida</taxon>
        <taxon>Spirurina</taxon>
        <taxon>Ascaridomorpha</taxon>
        <taxon>Ascaridoidea</taxon>
        <taxon>Toxocaridae</taxon>
        <taxon>Toxocara</taxon>
    </lineage>
</organism>
<dbReference type="AlphaFoldDB" id="A0A0B2UQF2"/>
<reference evidence="1 2" key="1">
    <citation type="submission" date="2014-11" db="EMBL/GenBank/DDBJ databases">
        <title>Genetic blueprint of the zoonotic pathogen Toxocara canis.</title>
        <authorList>
            <person name="Zhu X.-Q."/>
            <person name="Korhonen P.K."/>
            <person name="Cai H."/>
            <person name="Young N.D."/>
            <person name="Nejsum P."/>
            <person name="von Samson-Himmelstjerna G."/>
            <person name="Boag P.R."/>
            <person name="Tan P."/>
            <person name="Li Q."/>
            <person name="Min J."/>
            <person name="Yang Y."/>
            <person name="Wang X."/>
            <person name="Fang X."/>
            <person name="Hall R.S."/>
            <person name="Hofmann A."/>
            <person name="Sternberg P.W."/>
            <person name="Jex A.R."/>
            <person name="Gasser R.B."/>
        </authorList>
    </citation>
    <scope>NUCLEOTIDE SEQUENCE [LARGE SCALE GENOMIC DNA]</scope>
    <source>
        <strain evidence="1">PN_DK_2014</strain>
    </source>
</reference>
<name>A0A0B2UQF2_TOXCA</name>
<proteinExistence type="predicted"/>
<dbReference type="OrthoDB" id="443401at2759"/>
<keyword evidence="2" id="KW-1185">Reference proteome</keyword>
<dbReference type="EMBL" id="JPKZ01022130">
    <property type="protein sequence ID" value="KHN71469.1"/>
    <property type="molecule type" value="Genomic_DNA"/>
</dbReference>